<dbReference type="InterPro" id="IPR046886">
    <property type="entry name" value="RsmE_MTase_dom"/>
</dbReference>
<dbReference type="CDD" id="cd18084">
    <property type="entry name" value="RsmE-like"/>
    <property type="match status" value="1"/>
</dbReference>
<protein>
    <recommendedName>
        <fullName evidence="4 12">Ribosomal RNA small subunit methyltransferase E</fullName>
        <ecNumber evidence="3 12">2.1.1.193</ecNumber>
    </recommendedName>
</protein>
<keyword evidence="9 12" id="KW-0949">S-adenosyl-L-methionine</keyword>
<sequence>MPRIHLYSTETPKEDGHWLLPPAPSHHLLRVLRGRPGQELTLFTGDGRDYPAELLGARGKQALLAVGRARWRDTGSPLQCCLWLPVIRAERWDWALQKATELGAWALQPVVCRHSLVPLAEARAPKRQQRWRDIVIAACEQSSATRIPELRPAMALSELGPPEVDLAVVCDPSYGTSLGKVLGTRRSARRIALLCGPEGGLHPEELAWAESLGFLGAHLGPRILRAETASITALTLAQGFLGDLGG</sequence>
<evidence type="ECO:0000256" key="1">
    <source>
        <dbReference type="ARBA" id="ARBA00004496"/>
    </source>
</evidence>
<organism evidence="15 16">
    <name type="scientific">Acidithiobacillus caldus (strain ATCC 51756 / DSM 8584 / KU)</name>
    <dbReference type="NCBI Taxonomy" id="637389"/>
    <lineage>
        <taxon>Bacteria</taxon>
        <taxon>Pseudomonadati</taxon>
        <taxon>Pseudomonadota</taxon>
        <taxon>Acidithiobacillia</taxon>
        <taxon>Acidithiobacillales</taxon>
        <taxon>Acidithiobacillaceae</taxon>
        <taxon>Acidithiobacillus</taxon>
    </lineage>
</organism>
<keyword evidence="8 12" id="KW-0808">Transferase</keyword>
<evidence type="ECO:0000256" key="10">
    <source>
        <dbReference type="ARBA" id="ARBA00025699"/>
    </source>
</evidence>
<dbReference type="SUPFAM" id="SSF75217">
    <property type="entry name" value="alpha/beta knot"/>
    <property type="match status" value="1"/>
</dbReference>
<reference evidence="15 16" key="1">
    <citation type="journal article" date="2009" name="J. Bacteriol.">
        <title>Draft genome sequence of the extremely acidophilic bacterium Acidithiobacillus caldus ATCC 51756 reveals metabolic versatility in the genus Acidithiobacillus.</title>
        <authorList>
            <person name="Valdes J."/>
            <person name="Quatrini R."/>
            <person name="Hallberg K."/>
            <person name="Dopson M."/>
            <person name="Valenzuela P.D."/>
            <person name="Holmes D.S."/>
        </authorList>
    </citation>
    <scope>NUCLEOTIDE SEQUENCE [LARGE SCALE GENOMIC DNA]</scope>
    <source>
        <strain evidence="16">ATCC 51756 / DSM 8584 / KU</strain>
    </source>
</reference>
<evidence type="ECO:0000259" key="14">
    <source>
        <dbReference type="Pfam" id="PF20260"/>
    </source>
</evidence>
<dbReference type="HOGENOM" id="CLU_067442_5_1_6"/>
<accession>A0A059ZQH7</accession>
<feature type="domain" description="Ribosomal RNA small subunit methyltransferase E PUA-like" evidence="14">
    <location>
        <begin position="25"/>
        <end position="63"/>
    </location>
</feature>
<keyword evidence="6 12" id="KW-0698">rRNA processing</keyword>
<evidence type="ECO:0000256" key="2">
    <source>
        <dbReference type="ARBA" id="ARBA00005528"/>
    </source>
</evidence>
<evidence type="ECO:0000256" key="6">
    <source>
        <dbReference type="ARBA" id="ARBA00022552"/>
    </source>
</evidence>
<dbReference type="GO" id="GO:0005737">
    <property type="term" value="C:cytoplasm"/>
    <property type="evidence" value="ECO:0007669"/>
    <property type="project" value="UniProtKB-SubCell"/>
</dbReference>
<comment type="catalytic activity">
    <reaction evidence="11 12">
        <text>uridine(1498) in 16S rRNA + S-adenosyl-L-methionine = N(3)-methyluridine(1498) in 16S rRNA + S-adenosyl-L-homocysteine + H(+)</text>
        <dbReference type="Rhea" id="RHEA:42920"/>
        <dbReference type="Rhea" id="RHEA-COMP:10283"/>
        <dbReference type="Rhea" id="RHEA-COMP:10284"/>
        <dbReference type="ChEBI" id="CHEBI:15378"/>
        <dbReference type="ChEBI" id="CHEBI:57856"/>
        <dbReference type="ChEBI" id="CHEBI:59789"/>
        <dbReference type="ChEBI" id="CHEBI:65315"/>
        <dbReference type="ChEBI" id="CHEBI:74502"/>
        <dbReference type="EC" id="2.1.1.193"/>
    </reaction>
</comment>
<name>A0A059ZQH7_ACICK</name>
<dbReference type="KEGG" id="acz:Acaty_c0063"/>
<dbReference type="Pfam" id="PF20260">
    <property type="entry name" value="PUA_4"/>
    <property type="match status" value="1"/>
</dbReference>
<feature type="domain" description="Ribosomal RNA small subunit methyltransferase E methyltransferase" evidence="13">
    <location>
        <begin position="76"/>
        <end position="238"/>
    </location>
</feature>
<evidence type="ECO:0000256" key="5">
    <source>
        <dbReference type="ARBA" id="ARBA00022490"/>
    </source>
</evidence>
<evidence type="ECO:0000259" key="13">
    <source>
        <dbReference type="Pfam" id="PF04452"/>
    </source>
</evidence>
<dbReference type="AlphaFoldDB" id="A0A059ZQH7"/>
<dbReference type="eggNOG" id="COG1385">
    <property type="taxonomic scope" value="Bacteria"/>
</dbReference>
<dbReference type="GO" id="GO:0070042">
    <property type="term" value="F:rRNA (uridine-N3-)-methyltransferase activity"/>
    <property type="evidence" value="ECO:0007669"/>
    <property type="project" value="TreeGrafter"/>
</dbReference>
<dbReference type="InterPro" id="IPR015947">
    <property type="entry name" value="PUA-like_sf"/>
</dbReference>
<evidence type="ECO:0000256" key="9">
    <source>
        <dbReference type="ARBA" id="ARBA00022691"/>
    </source>
</evidence>
<evidence type="ECO:0000256" key="4">
    <source>
        <dbReference type="ARBA" id="ARBA00013673"/>
    </source>
</evidence>
<evidence type="ECO:0000256" key="12">
    <source>
        <dbReference type="PIRNR" id="PIRNR015601"/>
    </source>
</evidence>
<dbReference type="Pfam" id="PF04452">
    <property type="entry name" value="Methyltrans_RNA"/>
    <property type="match status" value="1"/>
</dbReference>
<dbReference type="PANTHER" id="PTHR30027:SF3">
    <property type="entry name" value="16S RRNA (URACIL(1498)-N(3))-METHYLTRANSFERASE"/>
    <property type="match status" value="1"/>
</dbReference>
<dbReference type="GO" id="GO:0070475">
    <property type="term" value="P:rRNA base methylation"/>
    <property type="evidence" value="ECO:0007669"/>
    <property type="project" value="TreeGrafter"/>
</dbReference>
<evidence type="ECO:0000256" key="11">
    <source>
        <dbReference type="ARBA" id="ARBA00047944"/>
    </source>
</evidence>
<evidence type="ECO:0000256" key="7">
    <source>
        <dbReference type="ARBA" id="ARBA00022603"/>
    </source>
</evidence>
<keyword evidence="7 12" id="KW-0489">Methyltransferase</keyword>
<evidence type="ECO:0000313" key="15">
    <source>
        <dbReference type="EMBL" id="AIA53955.1"/>
    </source>
</evidence>
<dbReference type="InterPro" id="IPR046887">
    <property type="entry name" value="RsmE_PUA-like"/>
</dbReference>
<dbReference type="Proteomes" id="UP000005522">
    <property type="component" value="Chromosome"/>
</dbReference>
<dbReference type="NCBIfam" id="TIGR00046">
    <property type="entry name" value="RsmE family RNA methyltransferase"/>
    <property type="match status" value="1"/>
</dbReference>
<keyword evidence="5 12" id="KW-0963">Cytoplasm</keyword>
<dbReference type="InterPro" id="IPR029026">
    <property type="entry name" value="tRNA_m1G_MTases_N"/>
</dbReference>
<dbReference type="GeneID" id="92930135"/>
<comment type="subcellular location">
    <subcellularLocation>
        <location evidence="1 12">Cytoplasm</location>
    </subcellularLocation>
</comment>
<evidence type="ECO:0000313" key="16">
    <source>
        <dbReference type="Proteomes" id="UP000005522"/>
    </source>
</evidence>
<dbReference type="PIRSF" id="PIRSF015601">
    <property type="entry name" value="MTase_slr0722"/>
    <property type="match status" value="1"/>
</dbReference>
<dbReference type="InterPro" id="IPR006700">
    <property type="entry name" value="RsmE"/>
</dbReference>
<dbReference type="InterPro" id="IPR029028">
    <property type="entry name" value="Alpha/beta_knot_MTases"/>
</dbReference>
<dbReference type="Gene3D" id="3.40.1280.10">
    <property type="match status" value="1"/>
</dbReference>
<comment type="function">
    <text evidence="10 12">Specifically methylates the N3 position of the uracil ring of uridine 1498 (m3U1498) in 16S rRNA. Acts on the fully assembled 30S ribosomal subunit.</text>
</comment>
<dbReference type="PANTHER" id="PTHR30027">
    <property type="entry name" value="RIBOSOMAL RNA SMALL SUBUNIT METHYLTRANSFERASE E"/>
    <property type="match status" value="1"/>
</dbReference>
<evidence type="ECO:0000256" key="8">
    <source>
        <dbReference type="ARBA" id="ARBA00022679"/>
    </source>
</evidence>
<dbReference type="RefSeq" id="WP_004869793.1">
    <property type="nucleotide sequence ID" value="NZ_CP005986.1"/>
</dbReference>
<proteinExistence type="inferred from homology"/>
<dbReference type="NCBIfam" id="NF008692">
    <property type="entry name" value="PRK11713.1-5"/>
    <property type="match status" value="1"/>
</dbReference>
<dbReference type="SUPFAM" id="SSF88697">
    <property type="entry name" value="PUA domain-like"/>
    <property type="match status" value="1"/>
</dbReference>
<comment type="similarity">
    <text evidence="2 12">Belongs to the RNA methyltransferase RsmE family.</text>
</comment>
<gene>
    <name evidence="15" type="ORF">Acaty_c0063</name>
</gene>
<evidence type="ECO:0000256" key="3">
    <source>
        <dbReference type="ARBA" id="ARBA00012328"/>
    </source>
</evidence>
<dbReference type="EMBL" id="CP005986">
    <property type="protein sequence ID" value="AIA53955.1"/>
    <property type="molecule type" value="Genomic_DNA"/>
</dbReference>
<dbReference type="EC" id="2.1.1.193" evidence="3 12"/>